<evidence type="ECO:0000313" key="2">
    <source>
        <dbReference type="EMBL" id="CAD8126935.1"/>
    </source>
</evidence>
<dbReference type="GO" id="GO:0005525">
    <property type="term" value="F:GTP binding"/>
    <property type="evidence" value="ECO:0007669"/>
    <property type="project" value="InterPro"/>
</dbReference>
<accession>A0A8S1RJF4</accession>
<dbReference type="CDD" id="cd00882">
    <property type="entry name" value="Ras_like_GTPase"/>
    <property type="match status" value="1"/>
</dbReference>
<keyword evidence="3" id="KW-1185">Reference proteome</keyword>
<dbReference type="Proteomes" id="UP000692954">
    <property type="component" value="Unassembled WGS sequence"/>
</dbReference>
<proteinExistence type="predicted"/>
<dbReference type="AlphaFoldDB" id="A0A8S1RJF4"/>
<evidence type="ECO:0000259" key="1">
    <source>
        <dbReference type="Pfam" id="PF01926"/>
    </source>
</evidence>
<sequence>MNKKQIVLIGFTGSGKTTFFNLICKTQQLVQSGGNSVTRQTFLKASSYGSGFRVLDTPGFGSKQEKIIHAVGVLNALSEGPVHQIFLIVKWERLDMMQDFIKNMVTKFMRYRYLLTVTVTHWDTVDKSTVSQNKQQVIDLSKSYGINSVIFVSKYDPGEKICQQIDSILNKCEAEQVELTETEFYSNFDLLELQGELELSLECTKGEVIAKFRRIATVIKKFIEDFDGNNSSIHEIMHYLTLETKAVAENLISDFEIKNNAKFSQLYTQHKNPGLAYLIHFELKKELVMEIEEIIKLTQLKMKDDKAHFFNFIKACPHCGLIWLKVSGCEGETTCGAFPIKDEYFHDYKMPQKYEFKITENGINYKVNQVPQKQENKIQLKSSFLRFFMKKQDWDDEYKEPPKENLKGCGRKIVWDQIPDLSYQQLKILIDPGVLDYFAKEVPKEELKDKLIKAQLSIKQQVEQAKIDLKVIKLVN</sequence>
<dbReference type="Pfam" id="PF01926">
    <property type="entry name" value="MMR_HSR1"/>
    <property type="match status" value="1"/>
</dbReference>
<gene>
    <name evidence="2" type="ORF">PSON_ATCC_30995.1.T1710114</name>
</gene>
<evidence type="ECO:0000313" key="3">
    <source>
        <dbReference type="Proteomes" id="UP000692954"/>
    </source>
</evidence>
<dbReference type="EMBL" id="CAJJDN010000171">
    <property type="protein sequence ID" value="CAD8126935.1"/>
    <property type="molecule type" value="Genomic_DNA"/>
</dbReference>
<reference evidence="2" key="1">
    <citation type="submission" date="2021-01" db="EMBL/GenBank/DDBJ databases">
        <authorList>
            <consortium name="Genoscope - CEA"/>
            <person name="William W."/>
        </authorList>
    </citation>
    <scope>NUCLEOTIDE SEQUENCE</scope>
</reference>
<dbReference type="InterPro" id="IPR006073">
    <property type="entry name" value="GTP-bd"/>
</dbReference>
<comment type="caution">
    <text evidence="2">The sequence shown here is derived from an EMBL/GenBank/DDBJ whole genome shotgun (WGS) entry which is preliminary data.</text>
</comment>
<name>A0A8S1RJF4_9CILI</name>
<dbReference type="OrthoDB" id="8954335at2759"/>
<feature type="domain" description="G" evidence="1">
    <location>
        <begin position="5"/>
        <end position="104"/>
    </location>
</feature>
<organism evidence="2 3">
    <name type="scientific">Paramecium sonneborni</name>
    <dbReference type="NCBI Taxonomy" id="65129"/>
    <lineage>
        <taxon>Eukaryota</taxon>
        <taxon>Sar</taxon>
        <taxon>Alveolata</taxon>
        <taxon>Ciliophora</taxon>
        <taxon>Intramacronucleata</taxon>
        <taxon>Oligohymenophorea</taxon>
        <taxon>Peniculida</taxon>
        <taxon>Parameciidae</taxon>
        <taxon>Paramecium</taxon>
    </lineage>
</organism>
<protein>
    <recommendedName>
        <fullName evidence="1">G domain-containing protein</fullName>
    </recommendedName>
</protein>